<proteinExistence type="predicted"/>
<sequence length="207" mass="22573">MNPSALVAAATSALEPPALQNSPQGDALLRRFLADPRAGSQPWTTALLRQCAGADADLLFPNGMAQVAESCFDLMDRDMLADTNSFRSRKISRRVRAAVLFRLHHAAPHRAAIRQALAVLLVPTHARALARTLGRSVNAIWQAAGDTSAGFTYVTKRITLSGVYVSTLLFWLTRGGNPASVEEFLDRRLSEVGRITRLRNRLTGRIA</sequence>
<dbReference type="AlphaFoldDB" id="A0A0D6PYY5"/>
<dbReference type="Proteomes" id="UP000032675">
    <property type="component" value="Unassembled WGS sequence"/>
</dbReference>
<dbReference type="Gene3D" id="1.10.357.10">
    <property type="entry name" value="Tetracycline Repressor, domain 2"/>
    <property type="match status" value="1"/>
</dbReference>
<evidence type="ECO:0000313" key="2">
    <source>
        <dbReference type="EMBL" id="GAN95970.1"/>
    </source>
</evidence>
<dbReference type="EMBL" id="BANI01000041">
    <property type="protein sequence ID" value="GAN95970.1"/>
    <property type="molecule type" value="Genomic_DNA"/>
</dbReference>
<dbReference type="InterPro" id="IPR013718">
    <property type="entry name" value="COQ9_C"/>
</dbReference>
<organism evidence="2 3">
    <name type="scientific">Komagataeibacter europaeus NBRC 3261</name>
    <dbReference type="NCBI Taxonomy" id="1234669"/>
    <lineage>
        <taxon>Bacteria</taxon>
        <taxon>Pseudomonadati</taxon>
        <taxon>Pseudomonadota</taxon>
        <taxon>Alphaproteobacteria</taxon>
        <taxon>Acetobacterales</taxon>
        <taxon>Acetobacteraceae</taxon>
        <taxon>Komagataeibacter</taxon>
    </lineage>
</organism>
<dbReference type="RefSeq" id="WP_048850545.1">
    <property type="nucleotide sequence ID" value="NZ_BANI01000041.1"/>
</dbReference>
<comment type="caution">
    <text evidence="2">The sequence shown here is derived from an EMBL/GenBank/DDBJ whole genome shotgun (WGS) entry which is preliminary data.</text>
</comment>
<dbReference type="InterPro" id="IPR012762">
    <property type="entry name" value="Ubiq_biosynth_COQ9"/>
</dbReference>
<feature type="domain" description="COQ9 C-terminal" evidence="1">
    <location>
        <begin position="129"/>
        <end position="195"/>
    </location>
</feature>
<accession>A0A0D6PYY5</accession>
<reference evidence="2 3" key="1">
    <citation type="submission" date="2012-11" db="EMBL/GenBank/DDBJ databases">
        <title>Whole genome sequence of Gluconacetobacter europaeus NBRC3261.</title>
        <authorList>
            <person name="Azuma Y."/>
            <person name="Higashiura N."/>
            <person name="Hirakawa H."/>
            <person name="Matsushita K."/>
        </authorList>
    </citation>
    <scope>NUCLEOTIDE SEQUENCE [LARGE SCALE GENOMIC DNA]</scope>
    <source>
        <strain evidence="2 3">NBRC 3261</strain>
    </source>
</reference>
<dbReference type="Pfam" id="PF08511">
    <property type="entry name" value="COQ9"/>
    <property type="match status" value="1"/>
</dbReference>
<dbReference type="GO" id="GO:0006744">
    <property type="term" value="P:ubiquinone biosynthetic process"/>
    <property type="evidence" value="ECO:0007669"/>
    <property type="project" value="InterPro"/>
</dbReference>
<evidence type="ECO:0000313" key="3">
    <source>
        <dbReference type="Proteomes" id="UP000032675"/>
    </source>
</evidence>
<dbReference type="GO" id="GO:0008289">
    <property type="term" value="F:lipid binding"/>
    <property type="evidence" value="ECO:0007669"/>
    <property type="project" value="InterPro"/>
</dbReference>
<name>A0A0D6PYY5_KOMEU</name>
<evidence type="ECO:0000259" key="1">
    <source>
        <dbReference type="Pfam" id="PF08511"/>
    </source>
</evidence>
<protein>
    <recommendedName>
        <fullName evidence="1">COQ9 C-terminal domain-containing protein</fullName>
    </recommendedName>
</protein>
<dbReference type="NCBIfam" id="TIGR02396">
    <property type="entry name" value="diverge_rpsU"/>
    <property type="match status" value="1"/>
</dbReference>
<gene>
    <name evidence="2" type="ORF">Geu3261_0043_043</name>
</gene>